<organism evidence="1 2">
    <name type="scientific">Streptomyces yokosukanensis</name>
    <dbReference type="NCBI Taxonomy" id="67386"/>
    <lineage>
        <taxon>Bacteria</taxon>
        <taxon>Bacillati</taxon>
        <taxon>Actinomycetota</taxon>
        <taxon>Actinomycetes</taxon>
        <taxon>Kitasatosporales</taxon>
        <taxon>Streptomycetaceae</taxon>
        <taxon>Streptomyces</taxon>
    </lineage>
</organism>
<dbReference type="OrthoDB" id="4308664at2"/>
<comment type="caution">
    <text evidence="1">The sequence shown here is derived from an EMBL/GenBank/DDBJ whole genome shotgun (WGS) entry which is preliminary data.</text>
</comment>
<reference evidence="1 2" key="1">
    <citation type="submission" date="2015-10" db="EMBL/GenBank/DDBJ databases">
        <title>Draft genome sequence of Streptomyces yokosukanensis DSM 40224, type strain for the species Streptomyces yokosukanensis.</title>
        <authorList>
            <person name="Ruckert C."/>
            <person name="Winkler A."/>
            <person name="Kalinowski J."/>
            <person name="Kampfer P."/>
            <person name="Glaeser S."/>
        </authorList>
    </citation>
    <scope>NUCLEOTIDE SEQUENCE [LARGE SCALE GENOMIC DNA]</scope>
    <source>
        <strain evidence="1 2">DSM 40224</strain>
    </source>
</reference>
<evidence type="ECO:0000313" key="1">
    <source>
        <dbReference type="EMBL" id="KUN03834.1"/>
    </source>
</evidence>
<gene>
    <name evidence="1" type="ORF">AQI95_20485</name>
</gene>
<dbReference type="AlphaFoldDB" id="A0A117Q1D4"/>
<dbReference type="STRING" id="67386.AQI95_20485"/>
<keyword evidence="2" id="KW-1185">Reference proteome</keyword>
<dbReference type="EMBL" id="LMWN01000032">
    <property type="protein sequence ID" value="KUN03834.1"/>
    <property type="molecule type" value="Genomic_DNA"/>
</dbReference>
<dbReference type="Proteomes" id="UP000053127">
    <property type="component" value="Unassembled WGS sequence"/>
</dbReference>
<sequence>MPGITIEFTEEELAELRAEAKEQGVAIKRLAHDILTEDVVRRRQKQRFVEGATKKAREIMADFEERFPAGLR</sequence>
<dbReference type="RefSeq" id="WP_067125387.1">
    <property type="nucleotide sequence ID" value="NZ_JBFACD010000011.1"/>
</dbReference>
<protein>
    <submittedName>
        <fullName evidence="1">Uncharacterized protein</fullName>
    </submittedName>
</protein>
<proteinExistence type="predicted"/>
<name>A0A117Q1D4_9ACTN</name>
<accession>A0A117Q1D4</accession>
<evidence type="ECO:0000313" key="2">
    <source>
        <dbReference type="Proteomes" id="UP000053127"/>
    </source>
</evidence>